<dbReference type="InterPro" id="IPR056098">
    <property type="entry name" value="Acb2/Tad1_hairpin"/>
</dbReference>
<dbReference type="Pfam" id="PF24729">
    <property type="entry name" value="Acb2_Tad1_hairpin"/>
    <property type="match status" value="1"/>
</dbReference>
<evidence type="ECO:0000313" key="3">
    <source>
        <dbReference type="EMBL" id="MFD1425496.1"/>
    </source>
</evidence>
<accession>A0ABW4C5Q5</accession>
<dbReference type="Proteomes" id="UP001597282">
    <property type="component" value="Unassembled WGS sequence"/>
</dbReference>
<dbReference type="RefSeq" id="WP_380162285.1">
    <property type="nucleotide sequence ID" value="NZ_JBHTNU010000001.1"/>
</dbReference>
<reference evidence="4" key="1">
    <citation type="journal article" date="2019" name="Int. J. Syst. Evol. Microbiol.">
        <title>The Global Catalogue of Microorganisms (GCM) 10K type strain sequencing project: providing services to taxonomists for standard genome sequencing and annotation.</title>
        <authorList>
            <consortium name="The Broad Institute Genomics Platform"/>
            <consortium name="The Broad Institute Genome Sequencing Center for Infectious Disease"/>
            <person name="Wu L."/>
            <person name="Ma J."/>
        </authorList>
    </citation>
    <scope>NUCLEOTIDE SEQUENCE [LARGE SCALE GENOMIC DNA]</scope>
    <source>
        <strain evidence="4">S1</strain>
    </source>
</reference>
<name>A0ABW4C5Q5_9BACL</name>
<evidence type="ECO:0000259" key="2">
    <source>
        <dbReference type="Pfam" id="PF24729"/>
    </source>
</evidence>
<evidence type="ECO:0000256" key="1">
    <source>
        <dbReference type="ARBA" id="ARBA00022741"/>
    </source>
</evidence>
<proteinExistence type="predicted"/>
<organism evidence="3 4">
    <name type="scientific">Kroppenstedtia sanguinis</name>
    <dbReference type="NCBI Taxonomy" id="1380684"/>
    <lineage>
        <taxon>Bacteria</taxon>
        <taxon>Bacillati</taxon>
        <taxon>Bacillota</taxon>
        <taxon>Bacilli</taxon>
        <taxon>Bacillales</taxon>
        <taxon>Thermoactinomycetaceae</taxon>
        <taxon>Kroppenstedtia</taxon>
    </lineage>
</organism>
<sequence length="130" mass="14764">MNEYINIKFQEGPIRENGVNGCQIEDVIDVLVERLEGFQCGGYPCQENGRAITKLKEARLWLNERTRKRLEQGVEGKNIIHGQLNWAEAVNGESLTANVIKVGQLVVKDADVQRIAEKLGEQFEKKSRRV</sequence>
<gene>
    <name evidence="3" type="ORF">ACFQ4Y_00930</name>
</gene>
<evidence type="ECO:0000313" key="4">
    <source>
        <dbReference type="Proteomes" id="UP001597282"/>
    </source>
</evidence>
<keyword evidence="4" id="KW-1185">Reference proteome</keyword>
<comment type="caution">
    <text evidence="3">The sequence shown here is derived from an EMBL/GenBank/DDBJ whole genome shotgun (WGS) entry which is preliminary data.</text>
</comment>
<keyword evidence="1" id="KW-0547">Nucleotide-binding</keyword>
<dbReference type="EMBL" id="JBHTNU010000001">
    <property type="protein sequence ID" value="MFD1425496.1"/>
    <property type="molecule type" value="Genomic_DNA"/>
</dbReference>
<feature type="domain" description="Acb2/Tad1 hairpin" evidence="2">
    <location>
        <begin position="1"/>
        <end position="66"/>
    </location>
</feature>
<protein>
    <recommendedName>
        <fullName evidence="2">Acb2/Tad1 hairpin domain-containing protein</fullName>
    </recommendedName>
</protein>